<reference evidence="9" key="1">
    <citation type="journal article" date="2019" name="Int. J. Syst. Evol. Microbiol.">
        <title>The Global Catalogue of Microorganisms (GCM) 10K type strain sequencing project: providing services to taxonomists for standard genome sequencing and annotation.</title>
        <authorList>
            <consortium name="The Broad Institute Genomics Platform"/>
            <consortium name="The Broad Institute Genome Sequencing Center for Infectious Disease"/>
            <person name="Wu L."/>
            <person name="Ma J."/>
        </authorList>
    </citation>
    <scope>NUCLEOTIDE SEQUENCE [LARGE SCALE GENOMIC DNA]</scope>
    <source>
        <strain evidence="9">CGMCC 4.7357</strain>
    </source>
</reference>
<dbReference type="GO" id="GO:0102559">
    <property type="term" value="F:peptide chain release factor N(5)-glutamine methyltransferase activity"/>
    <property type="evidence" value="ECO:0007669"/>
    <property type="project" value="UniProtKB-EC"/>
</dbReference>
<dbReference type="GO" id="GO:0032259">
    <property type="term" value="P:methylation"/>
    <property type="evidence" value="ECO:0007669"/>
    <property type="project" value="UniProtKB-KW"/>
</dbReference>
<dbReference type="PANTHER" id="PTHR18895">
    <property type="entry name" value="HEMK METHYLTRANSFERASE"/>
    <property type="match status" value="1"/>
</dbReference>
<feature type="domain" description="Methyltransferase small" evidence="6">
    <location>
        <begin position="111"/>
        <end position="205"/>
    </location>
</feature>
<protein>
    <recommendedName>
        <fullName evidence="1">peptide chain release factor N(5)-glutamine methyltransferase</fullName>
        <ecNumber evidence="1">2.1.1.297</ecNumber>
    </recommendedName>
</protein>
<name>A0ABV9K789_9PORP</name>
<dbReference type="InterPro" id="IPR004556">
    <property type="entry name" value="HemK-like"/>
</dbReference>
<sequence length="291" mass="33127">MKIKDALQLSEKTLSELYPQEEARQISRILLGEVLNLNHTKLLLCDKGQLLSAHEQDIFESALERLACHEPIQYVLGKTEFMGLEFEVEHGVLIPRPETEELCFEVINRLKCVAKERQIKILDLGCGSGCIAITLAKYLFPAEVYAVDISPDALSVTKRNAEKLLVQPSFLKVVEADMSQLDRSNELNTETYDLIISNPPYIRRNEAILMRENVLSYEPDIALFAPENDPLYFYRKTAQFAASHLRSCGLLCYEINEALGNETLQVIEDVGLKGKVVRDLFKKDRFIYAQK</sequence>
<dbReference type="NCBIfam" id="TIGR03534">
    <property type="entry name" value="RF_mod_PrmC"/>
    <property type="match status" value="1"/>
</dbReference>
<evidence type="ECO:0000259" key="6">
    <source>
        <dbReference type="Pfam" id="PF05175"/>
    </source>
</evidence>
<organism evidence="8 9">
    <name type="scientific">Falsiporphyromonas endometrii</name>
    <dbReference type="NCBI Taxonomy" id="1387297"/>
    <lineage>
        <taxon>Bacteria</taxon>
        <taxon>Pseudomonadati</taxon>
        <taxon>Bacteroidota</taxon>
        <taxon>Bacteroidia</taxon>
        <taxon>Bacteroidales</taxon>
        <taxon>Porphyromonadaceae</taxon>
        <taxon>Falsiporphyromonas</taxon>
    </lineage>
</organism>
<dbReference type="InterPro" id="IPR007848">
    <property type="entry name" value="Small_mtfrase_dom"/>
</dbReference>
<evidence type="ECO:0000256" key="2">
    <source>
        <dbReference type="ARBA" id="ARBA00022603"/>
    </source>
</evidence>
<dbReference type="Pfam" id="PF05175">
    <property type="entry name" value="MTS"/>
    <property type="match status" value="1"/>
</dbReference>
<comment type="caution">
    <text evidence="8">The sequence shown here is derived from an EMBL/GenBank/DDBJ whole genome shotgun (WGS) entry which is preliminary data.</text>
</comment>
<dbReference type="CDD" id="cd02440">
    <property type="entry name" value="AdoMet_MTases"/>
    <property type="match status" value="1"/>
</dbReference>
<dbReference type="SUPFAM" id="SSF53335">
    <property type="entry name" value="S-adenosyl-L-methionine-dependent methyltransferases"/>
    <property type="match status" value="1"/>
</dbReference>
<dbReference type="InterPro" id="IPR040758">
    <property type="entry name" value="PrmC_N"/>
</dbReference>
<dbReference type="PANTHER" id="PTHR18895:SF74">
    <property type="entry name" value="MTRF1L RELEASE FACTOR GLUTAMINE METHYLTRANSFERASE"/>
    <property type="match status" value="1"/>
</dbReference>
<dbReference type="RefSeq" id="WP_380078473.1">
    <property type="nucleotide sequence ID" value="NZ_JBHSGO010000152.1"/>
</dbReference>
<comment type="catalytic activity">
    <reaction evidence="5">
        <text>L-glutaminyl-[peptide chain release factor] + S-adenosyl-L-methionine = N(5)-methyl-L-glutaminyl-[peptide chain release factor] + S-adenosyl-L-homocysteine + H(+)</text>
        <dbReference type="Rhea" id="RHEA:42896"/>
        <dbReference type="Rhea" id="RHEA-COMP:10271"/>
        <dbReference type="Rhea" id="RHEA-COMP:10272"/>
        <dbReference type="ChEBI" id="CHEBI:15378"/>
        <dbReference type="ChEBI" id="CHEBI:30011"/>
        <dbReference type="ChEBI" id="CHEBI:57856"/>
        <dbReference type="ChEBI" id="CHEBI:59789"/>
        <dbReference type="ChEBI" id="CHEBI:61891"/>
        <dbReference type="EC" id="2.1.1.297"/>
    </reaction>
</comment>
<evidence type="ECO:0000256" key="1">
    <source>
        <dbReference type="ARBA" id="ARBA00012771"/>
    </source>
</evidence>
<dbReference type="Gene3D" id="1.10.8.10">
    <property type="entry name" value="DNA helicase RuvA subunit, C-terminal domain"/>
    <property type="match status" value="1"/>
</dbReference>
<dbReference type="Proteomes" id="UP001596020">
    <property type="component" value="Unassembled WGS sequence"/>
</dbReference>
<evidence type="ECO:0000256" key="4">
    <source>
        <dbReference type="ARBA" id="ARBA00022691"/>
    </source>
</evidence>
<evidence type="ECO:0000256" key="5">
    <source>
        <dbReference type="ARBA" id="ARBA00048391"/>
    </source>
</evidence>
<gene>
    <name evidence="8" type="primary">prmC</name>
    <name evidence="8" type="ORF">ACFO3G_04780</name>
</gene>
<dbReference type="EMBL" id="JBHSGO010000152">
    <property type="protein sequence ID" value="MFC4665917.1"/>
    <property type="molecule type" value="Genomic_DNA"/>
</dbReference>
<dbReference type="NCBIfam" id="TIGR00536">
    <property type="entry name" value="hemK_fam"/>
    <property type="match status" value="1"/>
</dbReference>
<dbReference type="Pfam" id="PF17827">
    <property type="entry name" value="PrmC_N"/>
    <property type="match status" value="1"/>
</dbReference>
<accession>A0ABV9K789</accession>
<keyword evidence="4" id="KW-0949">S-adenosyl-L-methionine</keyword>
<evidence type="ECO:0000313" key="8">
    <source>
        <dbReference type="EMBL" id="MFC4665917.1"/>
    </source>
</evidence>
<dbReference type="InterPro" id="IPR050320">
    <property type="entry name" value="N5-glutamine_MTase"/>
</dbReference>
<dbReference type="PROSITE" id="PS00092">
    <property type="entry name" value="N6_MTASE"/>
    <property type="match status" value="1"/>
</dbReference>
<dbReference type="InterPro" id="IPR019874">
    <property type="entry name" value="RF_methyltr_PrmC"/>
</dbReference>
<dbReference type="EC" id="2.1.1.297" evidence="1"/>
<evidence type="ECO:0000259" key="7">
    <source>
        <dbReference type="Pfam" id="PF17827"/>
    </source>
</evidence>
<dbReference type="Gene3D" id="3.40.50.150">
    <property type="entry name" value="Vaccinia Virus protein VP39"/>
    <property type="match status" value="1"/>
</dbReference>
<keyword evidence="2 8" id="KW-0489">Methyltransferase</keyword>
<dbReference type="InterPro" id="IPR002052">
    <property type="entry name" value="DNA_methylase_N6_adenine_CS"/>
</dbReference>
<keyword evidence="3 8" id="KW-0808">Transferase</keyword>
<evidence type="ECO:0000313" key="9">
    <source>
        <dbReference type="Proteomes" id="UP001596020"/>
    </source>
</evidence>
<feature type="domain" description="Release factor glutamine methyltransferase N-terminal" evidence="7">
    <location>
        <begin position="5"/>
        <end position="77"/>
    </location>
</feature>
<evidence type="ECO:0000256" key="3">
    <source>
        <dbReference type="ARBA" id="ARBA00022679"/>
    </source>
</evidence>
<proteinExistence type="predicted"/>
<keyword evidence="9" id="KW-1185">Reference proteome</keyword>
<dbReference type="InterPro" id="IPR029063">
    <property type="entry name" value="SAM-dependent_MTases_sf"/>
</dbReference>